<sequence>MAAALHCAHTAFFASSQPPRLLYSSSVPCMCEEHCRRAMVEWVVYRAEQCLNGRSHMGVGIAIETPSDSSLSRISHAKIDGHSRLYCAIFATTSGVATLGLLPPIALGLMEPVS</sequence>
<comment type="caution">
    <text evidence="1">The sequence shown here is derived from an EMBL/GenBank/DDBJ whole genome shotgun (WGS) entry which is preliminary data.</text>
</comment>
<accession>A0A4Z2GNI9</accession>
<dbReference type="Proteomes" id="UP000314294">
    <property type="component" value="Unassembled WGS sequence"/>
</dbReference>
<evidence type="ECO:0000313" key="1">
    <source>
        <dbReference type="EMBL" id="TNN55127.1"/>
    </source>
</evidence>
<protein>
    <submittedName>
        <fullName evidence="1">Uncharacterized protein</fullName>
    </submittedName>
</protein>
<reference evidence="1 2" key="1">
    <citation type="submission" date="2019-03" db="EMBL/GenBank/DDBJ databases">
        <title>First draft genome of Liparis tanakae, snailfish: a comprehensive survey of snailfish specific genes.</title>
        <authorList>
            <person name="Kim W."/>
            <person name="Song I."/>
            <person name="Jeong J.-H."/>
            <person name="Kim D."/>
            <person name="Kim S."/>
            <person name="Ryu S."/>
            <person name="Song J.Y."/>
            <person name="Lee S.K."/>
        </authorList>
    </citation>
    <scope>NUCLEOTIDE SEQUENCE [LARGE SCALE GENOMIC DNA]</scope>
    <source>
        <tissue evidence="1">Muscle</tissue>
    </source>
</reference>
<dbReference type="AlphaFoldDB" id="A0A4Z2GNI9"/>
<keyword evidence="2" id="KW-1185">Reference proteome</keyword>
<gene>
    <name evidence="1" type="ORF">EYF80_034651</name>
</gene>
<evidence type="ECO:0000313" key="2">
    <source>
        <dbReference type="Proteomes" id="UP000314294"/>
    </source>
</evidence>
<name>A0A4Z2GNI9_9TELE</name>
<proteinExistence type="predicted"/>
<organism evidence="1 2">
    <name type="scientific">Liparis tanakae</name>
    <name type="common">Tanaka's snailfish</name>
    <dbReference type="NCBI Taxonomy" id="230148"/>
    <lineage>
        <taxon>Eukaryota</taxon>
        <taxon>Metazoa</taxon>
        <taxon>Chordata</taxon>
        <taxon>Craniata</taxon>
        <taxon>Vertebrata</taxon>
        <taxon>Euteleostomi</taxon>
        <taxon>Actinopterygii</taxon>
        <taxon>Neopterygii</taxon>
        <taxon>Teleostei</taxon>
        <taxon>Neoteleostei</taxon>
        <taxon>Acanthomorphata</taxon>
        <taxon>Eupercaria</taxon>
        <taxon>Perciformes</taxon>
        <taxon>Cottioidei</taxon>
        <taxon>Cottales</taxon>
        <taxon>Liparidae</taxon>
        <taxon>Liparis</taxon>
    </lineage>
</organism>
<dbReference type="EMBL" id="SRLO01000464">
    <property type="protein sequence ID" value="TNN55127.1"/>
    <property type="molecule type" value="Genomic_DNA"/>
</dbReference>